<dbReference type="SMART" id="SM00256">
    <property type="entry name" value="FBOX"/>
    <property type="match status" value="1"/>
</dbReference>
<dbReference type="PANTHER" id="PTHR46550:SF1">
    <property type="entry name" value="F-BOX PROTEIN 3"/>
    <property type="match status" value="1"/>
</dbReference>
<dbReference type="InterPro" id="IPR052121">
    <property type="entry name" value="F-box_SCF_Substrate_Recog"/>
</dbReference>
<dbReference type="AlphaFoldDB" id="A0A9X0CKV6"/>
<evidence type="ECO:0000256" key="1">
    <source>
        <dbReference type="ARBA" id="ARBA00004906"/>
    </source>
</evidence>
<evidence type="ECO:0000259" key="3">
    <source>
        <dbReference type="PROSITE" id="PS50127"/>
    </source>
</evidence>
<organism evidence="5 6">
    <name type="scientific">Desmophyllum pertusum</name>
    <dbReference type="NCBI Taxonomy" id="174260"/>
    <lineage>
        <taxon>Eukaryota</taxon>
        <taxon>Metazoa</taxon>
        <taxon>Cnidaria</taxon>
        <taxon>Anthozoa</taxon>
        <taxon>Hexacorallia</taxon>
        <taxon>Scleractinia</taxon>
        <taxon>Caryophylliina</taxon>
        <taxon>Caryophylliidae</taxon>
        <taxon>Desmophyllum</taxon>
    </lineage>
</organism>
<dbReference type="GO" id="GO:0005737">
    <property type="term" value="C:cytoplasm"/>
    <property type="evidence" value="ECO:0007669"/>
    <property type="project" value="TreeGrafter"/>
</dbReference>
<evidence type="ECO:0000259" key="4">
    <source>
        <dbReference type="PROSITE" id="PS50181"/>
    </source>
</evidence>
<dbReference type="EMBL" id="MU827309">
    <property type="protein sequence ID" value="KAJ7360472.1"/>
    <property type="molecule type" value="Genomic_DNA"/>
</dbReference>
<dbReference type="SUPFAM" id="SSF54495">
    <property type="entry name" value="UBC-like"/>
    <property type="match status" value="1"/>
</dbReference>
<feature type="domain" description="UBC core" evidence="3">
    <location>
        <begin position="278"/>
        <end position="338"/>
    </location>
</feature>
<dbReference type="InterPro" id="IPR036047">
    <property type="entry name" value="F-box-like_dom_sf"/>
</dbReference>
<evidence type="ECO:0000313" key="5">
    <source>
        <dbReference type="EMBL" id="KAJ7360472.1"/>
    </source>
</evidence>
<keyword evidence="2" id="KW-0833">Ubl conjugation pathway</keyword>
<feature type="domain" description="F-box" evidence="4">
    <location>
        <begin position="181"/>
        <end position="227"/>
    </location>
</feature>
<reference evidence="5" key="1">
    <citation type="submission" date="2023-01" db="EMBL/GenBank/DDBJ databases">
        <title>Genome assembly of the deep-sea coral Lophelia pertusa.</title>
        <authorList>
            <person name="Herrera S."/>
            <person name="Cordes E."/>
        </authorList>
    </citation>
    <scope>NUCLEOTIDE SEQUENCE</scope>
    <source>
        <strain evidence="5">USNM1676648</strain>
        <tissue evidence="5">Polyp</tissue>
    </source>
</reference>
<dbReference type="Proteomes" id="UP001163046">
    <property type="component" value="Unassembled WGS sequence"/>
</dbReference>
<dbReference type="Gene3D" id="3.10.110.10">
    <property type="entry name" value="Ubiquitin Conjugating Enzyme"/>
    <property type="match status" value="1"/>
</dbReference>
<protein>
    <recommendedName>
        <fullName evidence="7">F-box domain-containing protein</fullName>
    </recommendedName>
</protein>
<dbReference type="PANTHER" id="PTHR46550">
    <property type="entry name" value="F-BOX ONLY PROTEIN 3"/>
    <property type="match status" value="1"/>
</dbReference>
<dbReference type="PROSITE" id="PS50181">
    <property type="entry name" value="FBOX"/>
    <property type="match status" value="1"/>
</dbReference>
<dbReference type="Pfam" id="PF12937">
    <property type="entry name" value="F-box-like"/>
    <property type="match status" value="1"/>
</dbReference>
<proteinExistence type="predicted"/>
<gene>
    <name evidence="5" type="ORF">OS493_015573</name>
</gene>
<dbReference type="PROSITE" id="PS50127">
    <property type="entry name" value="UBC_2"/>
    <property type="match status" value="1"/>
</dbReference>
<dbReference type="InterPro" id="IPR016135">
    <property type="entry name" value="UBQ-conjugating_enzyme/RWD"/>
</dbReference>
<sequence length="338" mass="38440">MADEGSALCSWALCGPITEQASSAEQHEPSDNSAQACKKVFNFELSLESCFMCGLEHDSPEFGPYCAVCHDFLYPNILLVRERETESIHFATSFETASSEATVSENNETAVCCGSVLESELEDSGCESESESTLENNDLATTFDPSSISRYKLPYLSLYERIRAPDFIAKRLANELNFAEEDFFETLPPEILLMIFSFLDDISLCMAGQVCQWWHQLAGEPDQWKKHVLTRWPLFLPDNSIKCWQKLYIKMLQGVACRRCFEQGCVQHSPEDNLVNSWRNKRLKSELKGLIMDPPEGIRACPLDNSLSYWQASIRAPLNVLMKEACFFFIWKFPKVIP</sequence>
<keyword evidence="6" id="KW-1185">Reference proteome</keyword>
<dbReference type="InterPro" id="IPR001810">
    <property type="entry name" value="F-box_dom"/>
</dbReference>
<evidence type="ECO:0008006" key="7">
    <source>
        <dbReference type="Google" id="ProtNLM"/>
    </source>
</evidence>
<accession>A0A9X0CKV6</accession>
<dbReference type="Gene3D" id="1.20.1280.50">
    <property type="match status" value="1"/>
</dbReference>
<dbReference type="OrthoDB" id="9973183at2759"/>
<name>A0A9X0CKV6_9CNID</name>
<evidence type="ECO:0000313" key="6">
    <source>
        <dbReference type="Proteomes" id="UP001163046"/>
    </source>
</evidence>
<comment type="caution">
    <text evidence="5">The sequence shown here is derived from an EMBL/GenBank/DDBJ whole genome shotgun (WGS) entry which is preliminary data.</text>
</comment>
<evidence type="ECO:0000256" key="2">
    <source>
        <dbReference type="ARBA" id="ARBA00022786"/>
    </source>
</evidence>
<dbReference type="InterPro" id="IPR000608">
    <property type="entry name" value="UBC"/>
</dbReference>
<comment type="pathway">
    <text evidence="1">Protein modification; protein ubiquitination.</text>
</comment>
<dbReference type="SUPFAM" id="SSF81383">
    <property type="entry name" value="F-box domain"/>
    <property type="match status" value="1"/>
</dbReference>